<dbReference type="EMBL" id="JAUZMZ010000122">
    <property type="protein sequence ID" value="MEE2034129.1"/>
    <property type="molecule type" value="Genomic_DNA"/>
</dbReference>
<accession>A0ABU7JVS8</accession>
<comment type="caution">
    <text evidence="1">The sequence shown here is derived from an EMBL/GenBank/DDBJ whole genome shotgun (WGS) entry which is preliminary data.</text>
</comment>
<sequence>MTILVQVLEQTYSGHTPWEQVKYAFVDSSHITTFRLDGQCGVWLDGLKHGEAHHLAATESAEQAIFFLLTVFDRIAACKQAGGSWIVGHDGRTVRSIHATRFPLTGDG</sequence>
<name>A0ABU7JVS8_9NOCA</name>
<protein>
    <submittedName>
        <fullName evidence="1">Uncharacterized protein</fullName>
    </submittedName>
</protein>
<proteinExistence type="predicted"/>
<dbReference type="Proteomes" id="UP001331936">
    <property type="component" value="Unassembled WGS sequence"/>
</dbReference>
<reference evidence="1 2" key="1">
    <citation type="submission" date="2023-08" db="EMBL/GenBank/DDBJ databases">
        <authorList>
            <person name="Girao M."/>
            <person name="Carvalho M.F."/>
        </authorList>
    </citation>
    <scope>NUCLEOTIDE SEQUENCE [LARGE SCALE GENOMIC DNA]</scope>
    <source>
        <strain evidence="1 2">CC-R104</strain>
    </source>
</reference>
<dbReference type="RefSeq" id="WP_330153500.1">
    <property type="nucleotide sequence ID" value="NZ_JAUZMZ010000122.1"/>
</dbReference>
<evidence type="ECO:0000313" key="1">
    <source>
        <dbReference type="EMBL" id="MEE2034129.1"/>
    </source>
</evidence>
<gene>
    <name evidence="1" type="ORF">Q8814_18765</name>
</gene>
<organism evidence="1 2">
    <name type="scientific">Rhodococcus chondri</name>
    <dbReference type="NCBI Taxonomy" id="3065941"/>
    <lineage>
        <taxon>Bacteria</taxon>
        <taxon>Bacillati</taxon>
        <taxon>Actinomycetota</taxon>
        <taxon>Actinomycetes</taxon>
        <taxon>Mycobacteriales</taxon>
        <taxon>Nocardiaceae</taxon>
        <taxon>Rhodococcus</taxon>
    </lineage>
</organism>
<keyword evidence="2" id="KW-1185">Reference proteome</keyword>
<evidence type="ECO:0000313" key="2">
    <source>
        <dbReference type="Proteomes" id="UP001331936"/>
    </source>
</evidence>